<organism evidence="1 2">
    <name type="scientific">Candidatus Acidianus copahuensis</name>
    <dbReference type="NCBI Taxonomy" id="1160895"/>
    <lineage>
        <taxon>Archaea</taxon>
        <taxon>Thermoproteota</taxon>
        <taxon>Thermoprotei</taxon>
        <taxon>Sulfolobales</taxon>
        <taxon>Sulfolobaceae</taxon>
        <taxon>Acidianus</taxon>
    </lineage>
</organism>
<protein>
    <submittedName>
        <fullName evidence="1">Uncharacterized protein</fullName>
    </submittedName>
</protein>
<sequence length="134" mass="15695">MEMKLKRSEVFLPLTQALLKILKVIKINPNFHTVEEIAEALAAYYLQLSFHKLKLPPSTAYYYFQKLQNYLEELPKPRRVAIDETKILHVNGKYLWVIVDIDTRKVVKIYMTTGRSGADVYKITTRKGRALHTR</sequence>
<accession>A0A031LV08</accession>
<name>A0A031LV08_9CREN</name>
<dbReference type="EMBL" id="JFZT01000015">
    <property type="protein sequence ID" value="EZQ11339.1"/>
    <property type="molecule type" value="Genomic_DNA"/>
</dbReference>
<dbReference type="Proteomes" id="UP000024332">
    <property type="component" value="Unassembled WGS sequence"/>
</dbReference>
<reference evidence="1" key="1">
    <citation type="submission" date="2014-03" db="EMBL/GenBank/DDBJ databases">
        <title>Draft genome sequence of the novel thermoacidophilic archaea Acidianus copahuensis ALE1 strain, isolated from Copahue volcanic area in Neuquen Argentina.</title>
        <authorList>
            <person name="Urbieta M.S."/>
            <person name="Rascovan N."/>
            <person name="Castro C."/>
            <person name="Revale S."/>
            <person name="Giaveno M.A."/>
            <person name="Vazquez M.P."/>
            <person name="Donati E.R."/>
        </authorList>
    </citation>
    <scope>NUCLEOTIDE SEQUENCE [LARGE SCALE GENOMIC DNA]</scope>
    <source>
        <strain evidence="1">ALE1</strain>
    </source>
</reference>
<keyword evidence="2" id="KW-1185">Reference proteome</keyword>
<dbReference type="RefSeq" id="WP_052349389.1">
    <property type="nucleotide sequence ID" value="NZ_JFZT01000015.1"/>
</dbReference>
<evidence type="ECO:0000313" key="1">
    <source>
        <dbReference type="EMBL" id="EZQ11339.1"/>
    </source>
</evidence>
<proteinExistence type="predicted"/>
<comment type="caution">
    <text evidence="1">The sequence shown here is derived from an EMBL/GenBank/DDBJ whole genome shotgun (WGS) entry which is preliminary data.</text>
</comment>
<evidence type="ECO:0000313" key="2">
    <source>
        <dbReference type="Proteomes" id="UP000024332"/>
    </source>
</evidence>
<gene>
    <name evidence="1" type="ORF">CM19_01065</name>
</gene>
<dbReference type="AlphaFoldDB" id="A0A031LV08"/>